<accession>A0A917FDD9</accession>
<gene>
    <name evidence="1" type="ORF">GCM10011332_18370</name>
</gene>
<evidence type="ECO:0000313" key="2">
    <source>
        <dbReference type="Proteomes" id="UP000632498"/>
    </source>
</evidence>
<dbReference type="SUPFAM" id="SSF52833">
    <property type="entry name" value="Thioredoxin-like"/>
    <property type="match status" value="1"/>
</dbReference>
<dbReference type="EMBL" id="BMHV01000011">
    <property type="protein sequence ID" value="GGF64641.1"/>
    <property type="molecule type" value="Genomic_DNA"/>
</dbReference>
<protein>
    <recommendedName>
        <fullName evidence="3">NADH dehydrogenase</fullName>
    </recommendedName>
</protein>
<dbReference type="RefSeq" id="WP_188664102.1">
    <property type="nucleotide sequence ID" value="NZ_BMHV01000011.1"/>
</dbReference>
<dbReference type="Gene3D" id="3.40.30.10">
    <property type="entry name" value="Glutaredoxin"/>
    <property type="match status" value="1"/>
</dbReference>
<sequence length="89" mass="9691">MKKLYICTNKAVALGRPSCGLRGSEKIMAALQEEVTQRSIAIELEAITCLGQCNEGPSMRIAGGNFYLGGDADKVSEIADWLERELKQT</sequence>
<reference evidence="1" key="2">
    <citation type="submission" date="2020-09" db="EMBL/GenBank/DDBJ databases">
        <authorList>
            <person name="Sun Q."/>
            <person name="Zhou Y."/>
        </authorList>
    </citation>
    <scope>NUCLEOTIDE SEQUENCE</scope>
    <source>
        <strain evidence="1">CGMCC 1.15254</strain>
    </source>
</reference>
<evidence type="ECO:0000313" key="1">
    <source>
        <dbReference type="EMBL" id="GGF64641.1"/>
    </source>
</evidence>
<reference evidence="1" key="1">
    <citation type="journal article" date="2014" name="Int. J. Syst. Evol. Microbiol.">
        <title>Complete genome sequence of Corynebacterium casei LMG S-19264T (=DSM 44701T), isolated from a smear-ripened cheese.</title>
        <authorList>
            <consortium name="US DOE Joint Genome Institute (JGI-PGF)"/>
            <person name="Walter F."/>
            <person name="Albersmeier A."/>
            <person name="Kalinowski J."/>
            <person name="Ruckert C."/>
        </authorList>
    </citation>
    <scope>NUCLEOTIDE SEQUENCE</scope>
    <source>
        <strain evidence="1">CGMCC 1.15254</strain>
    </source>
</reference>
<dbReference type="AlphaFoldDB" id="A0A917FDD9"/>
<organism evidence="1 2">
    <name type="scientific">Terasakiella brassicae</name>
    <dbReference type="NCBI Taxonomy" id="1634917"/>
    <lineage>
        <taxon>Bacteria</taxon>
        <taxon>Pseudomonadati</taxon>
        <taxon>Pseudomonadota</taxon>
        <taxon>Alphaproteobacteria</taxon>
        <taxon>Rhodospirillales</taxon>
        <taxon>Terasakiellaceae</taxon>
        <taxon>Terasakiella</taxon>
    </lineage>
</organism>
<comment type="caution">
    <text evidence="1">The sequence shown here is derived from an EMBL/GenBank/DDBJ whole genome shotgun (WGS) entry which is preliminary data.</text>
</comment>
<dbReference type="CDD" id="cd02980">
    <property type="entry name" value="TRX_Fd_family"/>
    <property type="match status" value="1"/>
</dbReference>
<proteinExistence type="predicted"/>
<dbReference type="InterPro" id="IPR036249">
    <property type="entry name" value="Thioredoxin-like_sf"/>
</dbReference>
<keyword evidence="2" id="KW-1185">Reference proteome</keyword>
<dbReference type="Pfam" id="PF01257">
    <property type="entry name" value="2Fe-2S_thioredx"/>
    <property type="match status" value="1"/>
</dbReference>
<name>A0A917FDD9_9PROT</name>
<evidence type="ECO:0008006" key="3">
    <source>
        <dbReference type="Google" id="ProtNLM"/>
    </source>
</evidence>
<dbReference type="Proteomes" id="UP000632498">
    <property type="component" value="Unassembled WGS sequence"/>
</dbReference>